<keyword evidence="4" id="KW-1185">Reference proteome</keyword>
<dbReference type="Proteomes" id="UP000186817">
    <property type="component" value="Unassembled WGS sequence"/>
</dbReference>
<dbReference type="AlphaFoldDB" id="A0A1Q9D3J5"/>
<reference evidence="3 4" key="1">
    <citation type="submission" date="2016-02" db="EMBL/GenBank/DDBJ databases">
        <title>Genome analysis of coral dinoflagellate symbionts highlights evolutionary adaptations to a symbiotic lifestyle.</title>
        <authorList>
            <person name="Aranda M."/>
            <person name="Li Y."/>
            <person name="Liew Y.J."/>
            <person name="Baumgarten S."/>
            <person name="Simakov O."/>
            <person name="Wilson M."/>
            <person name="Piel J."/>
            <person name="Ashoor H."/>
            <person name="Bougouffa S."/>
            <person name="Bajic V.B."/>
            <person name="Ryu T."/>
            <person name="Ravasi T."/>
            <person name="Bayer T."/>
            <person name="Micklem G."/>
            <person name="Kim H."/>
            <person name="Bhak J."/>
            <person name="Lajeunesse T.C."/>
            <person name="Voolstra C.R."/>
        </authorList>
    </citation>
    <scope>NUCLEOTIDE SEQUENCE [LARGE SCALE GENOMIC DNA]</scope>
    <source>
        <strain evidence="3 4">CCMP2467</strain>
    </source>
</reference>
<evidence type="ECO:0000313" key="3">
    <source>
        <dbReference type="EMBL" id="OLP89748.1"/>
    </source>
</evidence>
<sequence length="629" mass="64803">MAGTLDPLEFEVQTGSILLTVNGATVDTLSRQVEASVTDEVLGLVPETWPPQAVFLAAAVPGSLAPRFGHAARRGVRRGDELCGVNGRLVRSFEVAEDLARELRKRPTLLTFQRSSDDVQGAGGASRPLLGQLKTVDLAFGPNQATLGLIPETWPPGPVQLGAVVPGSPASRAGTQVGDILLMVNDMQAALLSPEDLSCLLRQRPVSIRLLRGPGAFDAVNQLLLQALTWQSGEENSPSQFSLDPGVAQQDDGLERLTRLPLLDSSPRDGSTPRSASRSTTRTATPRSPTSAPQGELRNRPVAVEMAREAQARRWSARGAVQSSDPALGEDANVTDGKLAVQAQDAPAAAQGKQESSESRPADVSATAVQAEALPSVTLTNQQARGDLQQLAARTDAFGTKGVGTAAGGSPAAQQKAVMTSMSSPEASTEGKVQQLAEEQPARAKSFFAKAEVGILVASPAVQDKTKVQGVSAAPPTAFALQQKAHVETASATTPADLAEEGATAGVSAAQVRQLASKQPASEESFAAKEDVASTAGSVSVAAPTAQDDTKGEAASVVVPTDPAEERGAPAGIPAAVQKADGVISSMAAPASLTDEVQGLVGERPSRAAGSAAKAPAVDWARRCPTLHP</sequence>
<dbReference type="OrthoDB" id="10326656at2759"/>
<proteinExistence type="predicted"/>
<dbReference type="Gene3D" id="2.30.42.10">
    <property type="match status" value="1"/>
</dbReference>
<dbReference type="Pfam" id="PF17820">
    <property type="entry name" value="PDZ_6"/>
    <property type="match status" value="1"/>
</dbReference>
<dbReference type="CDD" id="cd00136">
    <property type="entry name" value="PDZ_canonical"/>
    <property type="match status" value="1"/>
</dbReference>
<dbReference type="InterPro" id="IPR036034">
    <property type="entry name" value="PDZ_sf"/>
</dbReference>
<feature type="domain" description="PDZ" evidence="2">
    <location>
        <begin position="135"/>
        <end position="210"/>
    </location>
</feature>
<dbReference type="SMART" id="SM00228">
    <property type="entry name" value="PDZ"/>
    <property type="match status" value="2"/>
</dbReference>
<evidence type="ECO:0000313" key="4">
    <source>
        <dbReference type="Proteomes" id="UP000186817"/>
    </source>
</evidence>
<dbReference type="InterPro" id="IPR001478">
    <property type="entry name" value="PDZ"/>
</dbReference>
<feature type="region of interest" description="Disordered" evidence="1">
    <location>
        <begin position="402"/>
        <end position="430"/>
    </location>
</feature>
<feature type="compositionally biased region" description="Polar residues" evidence="1">
    <location>
        <begin position="417"/>
        <end position="427"/>
    </location>
</feature>
<organism evidence="3 4">
    <name type="scientific">Symbiodinium microadriaticum</name>
    <name type="common">Dinoflagellate</name>
    <name type="synonym">Zooxanthella microadriatica</name>
    <dbReference type="NCBI Taxonomy" id="2951"/>
    <lineage>
        <taxon>Eukaryota</taxon>
        <taxon>Sar</taxon>
        <taxon>Alveolata</taxon>
        <taxon>Dinophyceae</taxon>
        <taxon>Suessiales</taxon>
        <taxon>Symbiodiniaceae</taxon>
        <taxon>Symbiodinium</taxon>
    </lineage>
</organism>
<feature type="region of interest" description="Disordered" evidence="1">
    <location>
        <begin position="258"/>
        <end position="367"/>
    </location>
</feature>
<feature type="compositionally biased region" description="Low complexity" evidence="1">
    <location>
        <begin position="340"/>
        <end position="354"/>
    </location>
</feature>
<feature type="compositionally biased region" description="Low complexity" evidence="1">
    <location>
        <begin position="272"/>
        <end position="293"/>
    </location>
</feature>
<evidence type="ECO:0000256" key="1">
    <source>
        <dbReference type="SAM" id="MobiDB-lite"/>
    </source>
</evidence>
<dbReference type="InterPro" id="IPR041489">
    <property type="entry name" value="PDZ_6"/>
</dbReference>
<accession>A0A1Q9D3J5</accession>
<dbReference type="SUPFAM" id="SSF50156">
    <property type="entry name" value="PDZ domain-like"/>
    <property type="match status" value="1"/>
</dbReference>
<dbReference type="EMBL" id="LSRX01000746">
    <property type="protein sequence ID" value="OLP89748.1"/>
    <property type="molecule type" value="Genomic_DNA"/>
</dbReference>
<name>A0A1Q9D3J5_SYMMI</name>
<dbReference type="PROSITE" id="PS50106">
    <property type="entry name" value="PDZ"/>
    <property type="match status" value="1"/>
</dbReference>
<comment type="caution">
    <text evidence="3">The sequence shown here is derived from an EMBL/GenBank/DDBJ whole genome shotgun (WGS) entry which is preliminary data.</text>
</comment>
<feature type="region of interest" description="Disordered" evidence="1">
    <location>
        <begin position="605"/>
        <end position="629"/>
    </location>
</feature>
<feature type="compositionally biased region" description="Low complexity" evidence="1">
    <location>
        <begin position="607"/>
        <end position="617"/>
    </location>
</feature>
<gene>
    <name evidence="3" type="ORF">AK812_SmicGene28739</name>
</gene>
<protein>
    <recommendedName>
        <fullName evidence="2">PDZ domain-containing protein</fullName>
    </recommendedName>
</protein>
<evidence type="ECO:0000259" key="2">
    <source>
        <dbReference type="PROSITE" id="PS50106"/>
    </source>
</evidence>